<reference evidence="2" key="1">
    <citation type="journal article" date="2012" name="Nat. Biotechnol.">
        <title>Reference genome sequence of the model plant Setaria.</title>
        <authorList>
            <person name="Bennetzen J.L."/>
            <person name="Schmutz J."/>
            <person name="Wang H."/>
            <person name="Percifield R."/>
            <person name="Hawkins J."/>
            <person name="Pontaroli A.C."/>
            <person name="Estep M."/>
            <person name="Feng L."/>
            <person name="Vaughn J.N."/>
            <person name="Grimwood J."/>
            <person name="Jenkins J."/>
            <person name="Barry K."/>
            <person name="Lindquist E."/>
            <person name="Hellsten U."/>
            <person name="Deshpande S."/>
            <person name="Wang X."/>
            <person name="Wu X."/>
            <person name="Mitros T."/>
            <person name="Triplett J."/>
            <person name="Yang X."/>
            <person name="Ye C.Y."/>
            <person name="Mauro-Herrera M."/>
            <person name="Wang L."/>
            <person name="Li P."/>
            <person name="Sharma M."/>
            <person name="Sharma R."/>
            <person name="Ronald P.C."/>
            <person name="Panaud O."/>
            <person name="Kellogg E.A."/>
            <person name="Brutnell T.P."/>
            <person name="Doust A.N."/>
            <person name="Tuskan G.A."/>
            <person name="Rokhsar D."/>
            <person name="Devos K.M."/>
        </authorList>
    </citation>
    <scope>NUCLEOTIDE SEQUENCE [LARGE SCALE GENOMIC DNA]</scope>
    <source>
        <strain evidence="2">Yugu1</strain>
    </source>
</reference>
<evidence type="ECO:0000256" key="1">
    <source>
        <dbReference type="SAM" id="MobiDB-lite"/>
    </source>
</evidence>
<evidence type="ECO:0000313" key="2">
    <source>
        <dbReference type="EMBL" id="RCV11013.1"/>
    </source>
</evidence>
<name>A0A368PZI3_SETIT</name>
<gene>
    <name evidence="2" type="ORF">SETIT_2G154000v2</name>
</gene>
<proteinExistence type="predicted"/>
<feature type="region of interest" description="Disordered" evidence="1">
    <location>
        <begin position="198"/>
        <end position="302"/>
    </location>
</feature>
<feature type="region of interest" description="Disordered" evidence="1">
    <location>
        <begin position="62"/>
        <end position="108"/>
    </location>
</feature>
<dbReference type="AlphaFoldDB" id="A0A368PZI3"/>
<feature type="compositionally biased region" description="Basic and acidic residues" evidence="1">
    <location>
        <begin position="291"/>
        <end position="302"/>
    </location>
</feature>
<feature type="compositionally biased region" description="Pro residues" evidence="1">
    <location>
        <begin position="222"/>
        <end position="233"/>
    </location>
</feature>
<dbReference type="EMBL" id="CM003529">
    <property type="protein sequence ID" value="RCV11013.1"/>
    <property type="molecule type" value="Genomic_DNA"/>
</dbReference>
<sequence length="412" mass="43756">MDKIRVRATQGKKGEPRVIPCLVAAGKNLVVAGEDLVGTGKDLVGAGEERSWAARRCGRSGLTGAGRAVASGSRRRTCEWQRRGAGGRPASGGIGEEEPAAESREAEERWVASGVPRVASRRSAPRPGCRGPVILPVAYRLPWPNGDGKKCNVKESHDCSIFTRWRAPPLDLAGHGGHGGRCAWTSPSLAVPSLAVELGPPTMEGTASRPHPHRPWRRHPRTSPPPPPGPWCAPRPDLASPGCGELAPPAMGTERGALGSSRSGGEELNPASGHRRGRAQVRPTLSSLAHVKTEEGGKPRAVERHRQRWDTGVGRIARGSRAWQRDEGHSGEPGTRGGLALRVSQFVCADGSLAAMGSAYGFSNYSAFCKITLVPRLVVGSSWLLGGSSKCYRCNTSKVSTRAGRKRHKPDC</sequence>
<accession>A0A368PZI3</accession>
<organism evidence="2">
    <name type="scientific">Setaria italica</name>
    <name type="common">Foxtail millet</name>
    <name type="synonym">Panicum italicum</name>
    <dbReference type="NCBI Taxonomy" id="4555"/>
    <lineage>
        <taxon>Eukaryota</taxon>
        <taxon>Viridiplantae</taxon>
        <taxon>Streptophyta</taxon>
        <taxon>Embryophyta</taxon>
        <taxon>Tracheophyta</taxon>
        <taxon>Spermatophyta</taxon>
        <taxon>Magnoliopsida</taxon>
        <taxon>Liliopsida</taxon>
        <taxon>Poales</taxon>
        <taxon>Poaceae</taxon>
        <taxon>PACMAD clade</taxon>
        <taxon>Panicoideae</taxon>
        <taxon>Panicodae</taxon>
        <taxon>Paniceae</taxon>
        <taxon>Cenchrinae</taxon>
        <taxon>Setaria</taxon>
    </lineage>
</organism>
<feature type="compositionally biased region" description="Basic residues" evidence="1">
    <location>
        <begin position="210"/>
        <end position="221"/>
    </location>
</feature>
<reference evidence="2" key="2">
    <citation type="submission" date="2015-07" db="EMBL/GenBank/DDBJ databases">
        <authorList>
            <person name="Noorani M."/>
        </authorList>
    </citation>
    <scope>NUCLEOTIDE SEQUENCE</scope>
    <source>
        <strain evidence="2">Yugu1</strain>
    </source>
</reference>
<protein>
    <submittedName>
        <fullName evidence="2">Uncharacterized protein</fullName>
    </submittedName>
</protein>
<feature type="compositionally biased region" description="Gly residues" evidence="1">
    <location>
        <begin position="84"/>
        <end position="94"/>
    </location>
</feature>